<dbReference type="Proteomes" id="UP000274082">
    <property type="component" value="Chromosome 30"/>
</dbReference>
<accession>A0A3Q8IEP4</accession>
<feature type="compositionally biased region" description="Low complexity" evidence="1">
    <location>
        <begin position="573"/>
        <end position="585"/>
    </location>
</feature>
<evidence type="ECO:0000313" key="3">
    <source>
        <dbReference type="Proteomes" id="UP000274082"/>
    </source>
</evidence>
<dbReference type="OrthoDB" id="271830at2759"/>
<feature type="region of interest" description="Disordered" evidence="1">
    <location>
        <begin position="563"/>
        <end position="585"/>
    </location>
</feature>
<feature type="region of interest" description="Disordered" evidence="1">
    <location>
        <begin position="347"/>
        <end position="381"/>
    </location>
</feature>
<feature type="region of interest" description="Disordered" evidence="1">
    <location>
        <begin position="489"/>
        <end position="509"/>
    </location>
</feature>
<evidence type="ECO:0000313" key="2">
    <source>
        <dbReference type="EMBL" id="AYU80895.1"/>
    </source>
</evidence>
<name>A0A3Q8IEP4_LEIDO</name>
<feature type="region of interest" description="Disordered" evidence="1">
    <location>
        <begin position="224"/>
        <end position="251"/>
    </location>
</feature>
<dbReference type="EMBL" id="CP029529">
    <property type="protein sequence ID" value="AYU80895.1"/>
    <property type="molecule type" value="Genomic_DNA"/>
</dbReference>
<gene>
    <name evidence="2" type="ORF">LdCL_300015000</name>
</gene>
<keyword evidence="3" id="KW-1185">Reference proteome</keyword>
<dbReference type="VEuPathDB" id="TriTrypDB:LdCL_300015000"/>
<feature type="compositionally biased region" description="Basic and acidic residues" evidence="1">
    <location>
        <begin position="364"/>
        <end position="374"/>
    </location>
</feature>
<protein>
    <submittedName>
        <fullName evidence="2">Uncharacterized protein</fullName>
    </submittedName>
</protein>
<feature type="compositionally biased region" description="Polar residues" evidence="1">
    <location>
        <begin position="230"/>
        <end position="242"/>
    </location>
</feature>
<feature type="region of interest" description="Disordered" evidence="1">
    <location>
        <begin position="54"/>
        <end position="77"/>
    </location>
</feature>
<dbReference type="VEuPathDB" id="TriTrypDB:LdBPK_300980.1"/>
<proteinExistence type="predicted"/>
<evidence type="ECO:0000256" key="1">
    <source>
        <dbReference type="SAM" id="MobiDB-lite"/>
    </source>
</evidence>
<sequence>MFRRSLAAYGSYLLNQRLIADWWQAGHREEVHQAAKARLSAALEEVEQRSSSAAQSSTVCVDDESDPSFSPSGSCEYADAPHRSPPLSLYEANALVATFVSSHNTQDLSATLQYIREQLGEELTAYHFHSLLRTFNYHHDAANALQVLEVMVHSGTTTLETYARMVDCAHCLCPPDVEARLLQLVALAQEAFGTHVMEDEAGTEGGTVAAYSFSGEGLQARQAAADLTGAGSSHPSGETATPQPARPPRSAPVLSSLLYHCSTTSHRSTVASCVVMALWIRAFGVELTDWDVMSVLSSVLTHPDEFPQFCAMFGCFDAYKRGTVSVQAVVERLALLGEVERCGPPTANELVDEHVESDDTGSFDGDKEKARDSRVPAGPSATSTLTSLVGAMQASLRAAGIDAASRVVSLPFVNAQTNSMEELVAATLLPLAQTGVGPHHYNAGHLFHALSLVQSSVGDDTGAIQLLQRAACEQQRCTVAQEALDMTANSRASKGQPGEELASSAESSSSLAVTSASAPASREPYCVSVHHLLDVGTLLSRVSATTLRDVQRPFHGALRQMVEELSEKPTEKPSPTSASPPSTWPTMLASCTPPVPCARDLVTVSSYETQFIRTVSEARAVLRRAIDAGNATASNGRVPRSTQFMFMQLAQWCCRHPPCNPKLTPEGLEERTKWGRYLDARDTSLALFGSARQSRDSMKHLFYNNNQLPELRSEAVIAKDFADVHELFFGSASPSSSLSQAELQLSMRQARTTLPHTGSSAAIVPRYLWDSAVYNPYPAAQLAINTCEFSKSPCGEGTQSPFALAEVHQTDATLGNDAEEDVGDAEFFVELWHALLDKTTSVGSHEAWYLQNTDMFLLLVRCLLHRLDWEAAAHLTRKMTQHTNYTYLMDHELTTIFREIGDPAGCLAFKVATKLFDGRITKDGQTKRERFHQEQFS</sequence>
<organism evidence="2 3">
    <name type="scientific">Leishmania donovani</name>
    <dbReference type="NCBI Taxonomy" id="5661"/>
    <lineage>
        <taxon>Eukaryota</taxon>
        <taxon>Discoba</taxon>
        <taxon>Euglenozoa</taxon>
        <taxon>Kinetoplastea</taxon>
        <taxon>Metakinetoplastina</taxon>
        <taxon>Trypanosomatida</taxon>
        <taxon>Trypanosomatidae</taxon>
        <taxon>Leishmaniinae</taxon>
        <taxon>Leishmania</taxon>
    </lineage>
</organism>
<dbReference type="AlphaFoldDB" id="A0A3Q8IEP4"/>
<reference evidence="2 3" key="1">
    <citation type="journal article" date="2018" name="Sci. Rep.">
        <title>A complete Leishmania donovani reference genome identifies novel genetic variations associated with virulence.</title>
        <authorList>
            <person name="Lypaczewski P."/>
            <person name="Hoshizaki J."/>
            <person name="Zhang W.-W."/>
            <person name="McCall L.-I."/>
            <person name="Torcivia-Rodriguez J."/>
            <person name="Simonyan V."/>
            <person name="Kaur A."/>
            <person name="Dewar K."/>
            <person name="Matlashewski G."/>
        </authorList>
    </citation>
    <scope>NUCLEOTIDE SEQUENCE [LARGE SCALE GENOMIC DNA]</scope>
    <source>
        <strain evidence="2 3">LdCL</strain>
    </source>
</reference>
<dbReference type="VEuPathDB" id="TriTrypDB:LDHU3_30.1290"/>